<keyword evidence="4" id="KW-1185">Reference proteome</keyword>
<organism evidence="3 4">
    <name type="scientific">Nocardioides jiangsuensis</name>
    <dbReference type="NCBI Taxonomy" id="2866161"/>
    <lineage>
        <taxon>Bacteria</taxon>
        <taxon>Bacillati</taxon>
        <taxon>Actinomycetota</taxon>
        <taxon>Actinomycetes</taxon>
        <taxon>Propionibacteriales</taxon>
        <taxon>Nocardioidaceae</taxon>
        <taxon>Nocardioides</taxon>
    </lineage>
</organism>
<comment type="caution">
    <text evidence="3">The sequence shown here is derived from an EMBL/GenBank/DDBJ whole genome shotgun (WGS) entry which is preliminary data.</text>
</comment>
<dbReference type="PANTHER" id="PTHR33231:SF1">
    <property type="entry name" value="30S RIBOSOMAL PROTEIN"/>
    <property type="match status" value="1"/>
</dbReference>
<dbReference type="InterPro" id="IPR036567">
    <property type="entry name" value="RHF-like"/>
</dbReference>
<dbReference type="InterPro" id="IPR038416">
    <property type="entry name" value="Ribosom_S30AE_C_sf"/>
</dbReference>
<protein>
    <submittedName>
        <fullName evidence="3">HPF/RaiA family ribosome-associated protein</fullName>
    </submittedName>
</protein>
<evidence type="ECO:0000313" key="4">
    <source>
        <dbReference type="Proteomes" id="UP000754710"/>
    </source>
</evidence>
<dbReference type="Proteomes" id="UP000754710">
    <property type="component" value="Unassembled WGS sequence"/>
</dbReference>
<dbReference type="Gene3D" id="3.30.505.50">
    <property type="entry name" value="Sigma 54 modulation/S30EA ribosomal protein, C-terminal domain"/>
    <property type="match status" value="2"/>
</dbReference>
<dbReference type="Pfam" id="PF16321">
    <property type="entry name" value="Ribosom_S30AE_C"/>
    <property type="match status" value="2"/>
</dbReference>
<evidence type="ECO:0000259" key="2">
    <source>
        <dbReference type="Pfam" id="PF16321"/>
    </source>
</evidence>
<dbReference type="Pfam" id="PF02482">
    <property type="entry name" value="Ribosomal_S30AE"/>
    <property type="match status" value="1"/>
</dbReference>
<proteinExistence type="predicted"/>
<feature type="domain" description="Sigma 54 modulation/S30EA ribosomal protein C-terminal" evidence="2">
    <location>
        <begin position="213"/>
        <end position="255"/>
    </location>
</feature>
<keyword evidence="1" id="KW-0810">Translation regulation</keyword>
<dbReference type="Gene3D" id="3.30.160.100">
    <property type="entry name" value="Ribosome hibernation promotion factor-like"/>
    <property type="match status" value="1"/>
</dbReference>
<reference evidence="3 4" key="1">
    <citation type="submission" date="2021-08" db="EMBL/GenBank/DDBJ databases">
        <title>Nocardioides bacterium WL0053 sp. nov., isolated from the sediment.</title>
        <authorList>
            <person name="Wang L."/>
            <person name="Zhang D."/>
            <person name="Zhang A."/>
        </authorList>
    </citation>
    <scope>NUCLEOTIDE SEQUENCE [LARGE SCALE GENOMIC DNA]</scope>
    <source>
        <strain evidence="3 4">WL0053</strain>
    </source>
</reference>
<dbReference type="InterPro" id="IPR032528">
    <property type="entry name" value="Ribosom_S30AE_C"/>
</dbReference>
<dbReference type="PANTHER" id="PTHR33231">
    <property type="entry name" value="30S RIBOSOMAL PROTEIN"/>
    <property type="match status" value="1"/>
</dbReference>
<dbReference type="RefSeq" id="WP_221025960.1">
    <property type="nucleotide sequence ID" value="NZ_JAIEZQ010000002.1"/>
</dbReference>
<sequence>MSRSRPTTPDAAVQVTVRGDVPDDAVRYAEAKVAHLDRYAAQPVLASHVVLTVSADPAVAWPARAEATVDVGGTLVRAHAGAADVTRAVDALEDRLRRTLLQHQDRERTRHRWTGVATEGEWRHGDLPTERGPFFPRPPETREVVRRKTFALAPMTLDEAAFEMDLLGHDFYLFTDAATGKDAVVCRDGDGGFAAGGETTAGAGMVEVRETPAQLTEAEARARLELSGEPFVFYLDPDTGRGQVLYLRYDGHYGLITAAGE</sequence>
<dbReference type="InterPro" id="IPR050574">
    <property type="entry name" value="HPF/YfiA_ribosome-assoc"/>
</dbReference>
<evidence type="ECO:0000256" key="1">
    <source>
        <dbReference type="ARBA" id="ARBA00022845"/>
    </source>
</evidence>
<gene>
    <name evidence="3" type="ORF">K1X13_15830</name>
</gene>
<dbReference type="EMBL" id="JAIEZQ010000002">
    <property type="protein sequence ID" value="MBY9076303.1"/>
    <property type="molecule type" value="Genomic_DNA"/>
</dbReference>
<accession>A0ABS7RMM9</accession>
<dbReference type="SUPFAM" id="SSF69754">
    <property type="entry name" value="Ribosome binding protein Y (YfiA homologue)"/>
    <property type="match status" value="1"/>
</dbReference>
<evidence type="ECO:0000313" key="3">
    <source>
        <dbReference type="EMBL" id="MBY9076303.1"/>
    </source>
</evidence>
<feature type="domain" description="Sigma 54 modulation/S30EA ribosomal protein C-terminal" evidence="2">
    <location>
        <begin position="140"/>
        <end position="193"/>
    </location>
</feature>
<dbReference type="InterPro" id="IPR003489">
    <property type="entry name" value="RHF/RaiA"/>
</dbReference>
<name>A0ABS7RMM9_9ACTN</name>